<reference evidence="11 12" key="1">
    <citation type="submission" date="2024-05" db="EMBL/GenBank/DDBJ databases">
        <title>Genetic variation in Jamaican populations of the coffee berry borer (Hypothenemus hampei).</title>
        <authorList>
            <person name="Errbii M."/>
            <person name="Myrie A."/>
        </authorList>
    </citation>
    <scope>NUCLEOTIDE SEQUENCE [LARGE SCALE GENOMIC DNA]</scope>
    <source>
        <strain evidence="11">JA-Hopewell-2020-01-JO</strain>
        <tissue evidence="11">Whole body</tissue>
    </source>
</reference>
<comment type="catalytic activity">
    <reaction evidence="1">
        <text>S-ubiquitinyl-[E2 ubiquitin-conjugating enzyme]-L-cysteine + [acceptor protein]-L-lysine = [E2 ubiquitin-conjugating enzyme]-L-cysteine + N(6)-ubiquitinyl-[acceptor protein]-L-lysine.</text>
        <dbReference type="EC" id="2.3.2.27"/>
    </reaction>
</comment>
<dbReference type="SUPFAM" id="SSF57850">
    <property type="entry name" value="RING/U-box"/>
    <property type="match status" value="1"/>
</dbReference>
<dbReference type="PANTHER" id="PTHR11224">
    <property type="entry name" value="MAKORIN-RELATED"/>
    <property type="match status" value="1"/>
</dbReference>
<dbReference type="Proteomes" id="UP001566132">
    <property type="component" value="Unassembled WGS sequence"/>
</dbReference>
<evidence type="ECO:0000256" key="3">
    <source>
        <dbReference type="ARBA" id="ARBA00022679"/>
    </source>
</evidence>
<evidence type="ECO:0000313" key="11">
    <source>
        <dbReference type="EMBL" id="KAL1491749.1"/>
    </source>
</evidence>
<evidence type="ECO:0000256" key="6">
    <source>
        <dbReference type="ARBA" id="ARBA00022833"/>
    </source>
</evidence>
<evidence type="ECO:0000256" key="7">
    <source>
        <dbReference type="PROSITE-ProRule" id="PRU00723"/>
    </source>
</evidence>
<dbReference type="AlphaFoldDB" id="A0ABD1EDF1"/>
<dbReference type="EMBL" id="JBDJPC010000009">
    <property type="protein sequence ID" value="KAL1491749.1"/>
    <property type="molecule type" value="Genomic_DNA"/>
</dbReference>
<keyword evidence="5 7" id="KW-0863">Zinc-finger</keyword>
<dbReference type="GO" id="GO:0061630">
    <property type="term" value="F:ubiquitin protein ligase activity"/>
    <property type="evidence" value="ECO:0007669"/>
    <property type="project" value="UniProtKB-EC"/>
</dbReference>
<dbReference type="PROSITE" id="PS50103">
    <property type="entry name" value="ZF_C3H1"/>
    <property type="match status" value="2"/>
</dbReference>
<keyword evidence="3" id="KW-0808">Transferase</keyword>
<evidence type="ECO:0000256" key="4">
    <source>
        <dbReference type="ARBA" id="ARBA00022723"/>
    </source>
</evidence>
<evidence type="ECO:0000256" key="8">
    <source>
        <dbReference type="SAM" id="MobiDB-lite"/>
    </source>
</evidence>
<dbReference type="Pfam" id="PF13639">
    <property type="entry name" value="zf-RING_2"/>
    <property type="match status" value="1"/>
</dbReference>
<dbReference type="PANTHER" id="PTHR11224:SF10">
    <property type="entry name" value="IP09428P-RELATED"/>
    <property type="match status" value="1"/>
</dbReference>
<evidence type="ECO:0000256" key="2">
    <source>
        <dbReference type="ARBA" id="ARBA00012483"/>
    </source>
</evidence>
<dbReference type="Gene3D" id="3.30.40.10">
    <property type="entry name" value="Zinc/RING finger domain, C3HC4 (zinc finger)"/>
    <property type="match status" value="1"/>
</dbReference>
<dbReference type="InterPro" id="IPR001841">
    <property type="entry name" value="Znf_RING"/>
</dbReference>
<name>A0ABD1EDF1_HYPHA</name>
<evidence type="ECO:0000313" key="12">
    <source>
        <dbReference type="Proteomes" id="UP001566132"/>
    </source>
</evidence>
<protein>
    <recommendedName>
        <fullName evidence="2">RING-type E3 ubiquitin transferase</fullName>
        <ecNumber evidence="2">2.3.2.27</ecNumber>
    </recommendedName>
</protein>
<gene>
    <name evidence="11" type="ORF">ABEB36_012299</name>
</gene>
<feature type="domain" description="C3H1-type" evidence="10">
    <location>
        <begin position="20"/>
        <end position="47"/>
    </location>
</feature>
<dbReference type="EC" id="2.3.2.27" evidence="2"/>
<feature type="region of interest" description="Disordered" evidence="8">
    <location>
        <begin position="51"/>
        <end position="78"/>
    </location>
</feature>
<dbReference type="InterPro" id="IPR017907">
    <property type="entry name" value="Znf_RING_CS"/>
</dbReference>
<proteinExistence type="predicted"/>
<feature type="domain" description="C3H1-type" evidence="10">
    <location>
        <begin position="171"/>
        <end position="200"/>
    </location>
</feature>
<feature type="domain" description="RING-type" evidence="9">
    <location>
        <begin position="88"/>
        <end position="142"/>
    </location>
</feature>
<dbReference type="InterPro" id="IPR045072">
    <property type="entry name" value="MKRN-like"/>
</dbReference>
<dbReference type="PROSITE" id="PS50089">
    <property type="entry name" value="ZF_RING_2"/>
    <property type="match status" value="1"/>
</dbReference>
<evidence type="ECO:0000256" key="5">
    <source>
        <dbReference type="ARBA" id="ARBA00022771"/>
    </source>
</evidence>
<keyword evidence="4 7" id="KW-0479">Metal-binding</keyword>
<dbReference type="Gene3D" id="2.30.30.1190">
    <property type="match status" value="1"/>
</dbReference>
<dbReference type="GO" id="GO:0008270">
    <property type="term" value="F:zinc ion binding"/>
    <property type="evidence" value="ECO:0007669"/>
    <property type="project" value="UniProtKB-KW"/>
</dbReference>
<comment type="caution">
    <text evidence="11">The sequence shown here is derived from an EMBL/GenBank/DDBJ whole genome shotgun (WGS) entry which is preliminary data.</text>
</comment>
<dbReference type="SUPFAM" id="SSF90229">
    <property type="entry name" value="CCCH zinc finger"/>
    <property type="match status" value="1"/>
</dbReference>
<organism evidence="11 12">
    <name type="scientific">Hypothenemus hampei</name>
    <name type="common">Coffee berry borer</name>
    <dbReference type="NCBI Taxonomy" id="57062"/>
    <lineage>
        <taxon>Eukaryota</taxon>
        <taxon>Metazoa</taxon>
        <taxon>Ecdysozoa</taxon>
        <taxon>Arthropoda</taxon>
        <taxon>Hexapoda</taxon>
        <taxon>Insecta</taxon>
        <taxon>Pterygota</taxon>
        <taxon>Neoptera</taxon>
        <taxon>Endopterygota</taxon>
        <taxon>Coleoptera</taxon>
        <taxon>Polyphaga</taxon>
        <taxon>Cucujiformia</taxon>
        <taxon>Curculionidae</taxon>
        <taxon>Scolytinae</taxon>
        <taxon>Hypothenemus</taxon>
    </lineage>
</organism>
<keyword evidence="6 7" id="KW-0862">Zinc</keyword>
<evidence type="ECO:0000259" key="9">
    <source>
        <dbReference type="PROSITE" id="PS50089"/>
    </source>
</evidence>
<evidence type="ECO:0000259" key="10">
    <source>
        <dbReference type="PROSITE" id="PS50103"/>
    </source>
</evidence>
<dbReference type="SMART" id="SM00184">
    <property type="entry name" value="RING"/>
    <property type="match status" value="1"/>
</dbReference>
<dbReference type="InterPro" id="IPR036855">
    <property type="entry name" value="Znf_CCCH_sf"/>
</dbReference>
<keyword evidence="12" id="KW-1185">Reference proteome</keyword>
<dbReference type="PROSITE" id="PS00518">
    <property type="entry name" value="ZF_RING_1"/>
    <property type="match status" value="1"/>
</dbReference>
<feature type="compositionally biased region" description="Polar residues" evidence="8">
    <location>
        <begin position="51"/>
        <end position="64"/>
    </location>
</feature>
<dbReference type="InterPro" id="IPR013083">
    <property type="entry name" value="Znf_RING/FYVE/PHD"/>
</dbReference>
<feature type="zinc finger region" description="C3H1-type" evidence="7">
    <location>
        <begin position="20"/>
        <end position="47"/>
    </location>
</feature>
<feature type="zinc finger region" description="C3H1-type" evidence="7">
    <location>
        <begin position="171"/>
        <end position="200"/>
    </location>
</feature>
<evidence type="ECO:0000256" key="1">
    <source>
        <dbReference type="ARBA" id="ARBA00000900"/>
    </source>
</evidence>
<sequence>MNGARRKTTISNTNRNFSQQHGQQICHFYQRGICRFGSRCRYLHINETRFSQASNRRENPNNNTHVRKNTKAGGSTSRASAVANEKMCSICLEDILKKRNIRDRIFGILPNCNHCFCFKCIRTWRQNKEISPEVTKSCPECRKQSDFVYSSRTWFDSNEEKQSFIFQKKTFLQKVDCKYFRKGRGRCPFGNKCFYLHALPDGTKRDVGPPKPRTSGESQNWTMLEGLDDIYLSMQELDLYDDWEDLMFPSDDSDDCPTDYFDDPFDDISDEFYEYLFTID</sequence>
<accession>A0ABD1EDF1</accession>
<dbReference type="SMART" id="SM00356">
    <property type="entry name" value="ZnF_C3H1"/>
    <property type="match status" value="2"/>
</dbReference>
<dbReference type="Pfam" id="PF00642">
    <property type="entry name" value="zf-CCCH"/>
    <property type="match status" value="1"/>
</dbReference>
<dbReference type="InterPro" id="IPR000571">
    <property type="entry name" value="Znf_CCCH"/>
</dbReference>